<proteinExistence type="predicted"/>
<dbReference type="RefSeq" id="WP_326510342.1">
    <property type="nucleotide sequence ID" value="NZ_JAWIIV010000073.1"/>
</dbReference>
<accession>A0ABU6JJ70</accession>
<evidence type="ECO:0000313" key="1">
    <source>
        <dbReference type="EMBL" id="MEC4723740.1"/>
    </source>
</evidence>
<organism evidence="1 2">
    <name type="scientific">Noviherbaspirillum album</name>
    <dbReference type="NCBI Taxonomy" id="3080276"/>
    <lineage>
        <taxon>Bacteria</taxon>
        <taxon>Pseudomonadati</taxon>
        <taxon>Pseudomonadota</taxon>
        <taxon>Betaproteobacteria</taxon>
        <taxon>Burkholderiales</taxon>
        <taxon>Oxalobacteraceae</taxon>
        <taxon>Noviherbaspirillum</taxon>
    </lineage>
</organism>
<keyword evidence="2" id="KW-1185">Reference proteome</keyword>
<evidence type="ECO:0000313" key="2">
    <source>
        <dbReference type="Proteomes" id="UP001352263"/>
    </source>
</evidence>
<reference evidence="1 2" key="1">
    <citation type="submission" date="2023-10" db="EMBL/GenBank/DDBJ databases">
        <title>Noviherbaspirillum sp. CPCC 100848 genome assembly.</title>
        <authorList>
            <person name="Li X.Y."/>
            <person name="Fang X.M."/>
        </authorList>
    </citation>
    <scope>NUCLEOTIDE SEQUENCE [LARGE SCALE GENOMIC DNA]</scope>
    <source>
        <strain evidence="1 2">CPCC 100848</strain>
    </source>
</reference>
<dbReference type="EMBL" id="JAWIIV010000073">
    <property type="protein sequence ID" value="MEC4723740.1"/>
    <property type="molecule type" value="Genomic_DNA"/>
</dbReference>
<comment type="caution">
    <text evidence="1">The sequence shown here is derived from an EMBL/GenBank/DDBJ whole genome shotgun (WGS) entry which is preliminary data.</text>
</comment>
<gene>
    <name evidence="1" type="ORF">RY831_31960</name>
</gene>
<dbReference type="Proteomes" id="UP001352263">
    <property type="component" value="Unassembled WGS sequence"/>
</dbReference>
<name>A0ABU6JJ70_9BURK</name>
<protein>
    <submittedName>
        <fullName evidence="1">Uncharacterized protein</fullName>
    </submittedName>
</protein>
<sequence length="76" mass="8476">MSLARAWRLKNQLIRKIAKAFIAKPLNAPDERGVFFIFAIFRLLPVPAPQAASKALFILQGMSRLSGTGIKPRRIS</sequence>